<evidence type="ECO:0000313" key="2">
    <source>
        <dbReference type="EMBL" id="ETM99122.1"/>
    </source>
</evidence>
<evidence type="ECO:0008006" key="4">
    <source>
        <dbReference type="Google" id="ProtNLM"/>
    </source>
</evidence>
<dbReference type="VEuPathDB" id="FungiDB:PPTG_24484"/>
<feature type="chain" id="PRO_5004821381" description="RxLR effector protein" evidence="1">
    <location>
        <begin position="24"/>
        <end position="86"/>
    </location>
</feature>
<keyword evidence="1" id="KW-0732">Signal</keyword>
<organism evidence="2 3">
    <name type="scientific">Phytophthora nicotianae (strain INRA-310)</name>
    <name type="common">Phytophthora parasitica</name>
    <dbReference type="NCBI Taxonomy" id="761204"/>
    <lineage>
        <taxon>Eukaryota</taxon>
        <taxon>Sar</taxon>
        <taxon>Stramenopiles</taxon>
        <taxon>Oomycota</taxon>
        <taxon>Peronosporomycetes</taxon>
        <taxon>Peronosporales</taxon>
        <taxon>Peronosporaceae</taxon>
        <taxon>Phytophthora</taxon>
    </lineage>
</organism>
<accession>W2PDJ4</accession>
<dbReference type="AlphaFoldDB" id="W2PDJ4"/>
<reference evidence="3" key="1">
    <citation type="submission" date="2011-12" db="EMBL/GenBank/DDBJ databases">
        <authorList>
            <consortium name="The Broad Institute Genome Sequencing Platform"/>
            <person name="Russ C."/>
            <person name="Tyler B."/>
            <person name="Panabieres F."/>
            <person name="Shan W."/>
            <person name="Tripathy S."/>
            <person name="Grunwald N."/>
            <person name="Machado M."/>
            <person name="Young S.K."/>
            <person name="Zeng Q."/>
            <person name="Gargeya S."/>
            <person name="Fitzgerald M."/>
            <person name="Haas B."/>
            <person name="Abouelleil A."/>
            <person name="Alvarado L."/>
            <person name="Arachchi H.M."/>
            <person name="Berlin A."/>
            <person name="Chapman S.B."/>
            <person name="Gearin G."/>
            <person name="Goldberg J."/>
            <person name="Griggs A."/>
            <person name="Gujja S."/>
            <person name="Hansen M."/>
            <person name="Heiman D."/>
            <person name="Howarth C."/>
            <person name="Larimer J."/>
            <person name="Lui A."/>
            <person name="MacDonald P.J.P."/>
            <person name="McCowen C."/>
            <person name="Montmayeur A."/>
            <person name="Murphy C."/>
            <person name="Neiman D."/>
            <person name="Pearson M."/>
            <person name="Priest M."/>
            <person name="Roberts A."/>
            <person name="Saif S."/>
            <person name="Shea T."/>
            <person name="Sisk P."/>
            <person name="Stolte C."/>
            <person name="Sykes S."/>
            <person name="Wortman J."/>
            <person name="Nusbaum C."/>
            <person name="Birren B."/>
        </authorList>
    </citation>
    <scope>NUCLEOTIDE SEQUENCE [LARGE SCALE GENOMIC DNA]</scope>
    <source>
        <strain evidence="3">INRA-310</strain>
    </source>
</reference>
<reference evidence="2 3" key="2">
    <citation type="submission" date="2013-11" db="EMBL/GenBank/DDBJ databases">
        <title>The Genome Sequence of Phytophthora parasitica INRA-310.</title>
        <authorList>
            <consortium name="The Broad Institute Genomics Platform"/>
            <person name="Russ C."/>
            <person name="Tyler B."/>
            <person name="Panabieres F."/>
            <person name="Shan W."/>
            <person name="Tripathy S."/>
            <person name="Grunwald N."/>
            <person name="Machado M."/>
            <person name="Johnson C.S."/>
            <person name="Arredondo F."/>
            <person name="Hong C."/>
            <person name="Coffey M."/>
            <person name="Young S.K."/>
            <person name="Zeng Q."/>
            <person name="Gargeya S."/>
            <person name="Fitzgerald M."/>
            <person name="Abouelleil A."/>
            <person name="Alvarado L."/>
            <person name="Chapman S.B."/>
            <person name="Gainer-Dewar J."/>
            <person name="Goldberg J."/>
            <person name="Griggs A."/>
            <person name="Gujja S."/>
            <person name="Hansen M."/>
            <person name="Howarth C."/>
            <person name="Imamovic A."/>
            <person name="Ireland A."/>
            <person name="Larimer J."/>
            <person name="McCowan C."/>
            <person name="Murphy C."/>
            <person name="Pearson M."/>
            <person name="Poon T.W."/>
            <person name="Priest M."/>
            <person name="Roberts A."/>
            <person name="Saif S."/>
            <person name="Shea T."/>
            <person name="Sykes S."/>
            <person name="Wortman J."/>
            <person name="Nusbaum C."/>
            <person name="Birren B."/>
        </authorList>
    </citation>
    <scope>NUCLEOTIDE SEQUENCE [LARGE SCALE GENOMIC DNA]</scope>
    <source>
        <strain evidence="2 3">INRA-310</strain>
    </source>
</reference>
<sequence length="86" mass="9869">MSNWSLTKKTFLALLMRPSVVYAAAAASSQIQTMQYYDHTIRNTHSFLLCATRTESVRLFPKDLCTNKMEKEKLRYGCVRVATDLC</sequence>
<gene>
    <name evidence="2" type="ORF">PPTG_24484</name>
</gene>
<evidence type="ECO:0000313" key="3">
    <source>
        <dbReference type="Proteomes" id="UP000018817"/>
    </source>
</evidence>
<proteinExistence type="predicted"/>
<evidence type="ECO:0000256" key="1">
    <source>
        <dbReference type="SAM" id="SignalP"/>
    </source>
</evidence>
<feature type="signal peptide" evidence="1">
    <location>
        <begin position="1"/>
        <end position="23"/>
    </location>
</feature>
<dbReference type="Proteomes" id="UP000018817">
    <property type="component" value="Unassembled WGS sequence"/>
</dbReference>
<name>W2PDJ4_PHYN3</name>
<dbReference type="EMBL" id="KI669659">
    <property type="protein sequence ID" value="ETM99122.1"/>
    <property type="molecule type" value="Genomic_DNA"/>
</dbReference>
<dbReference type="GeneID" id="20193083"/>
<dbReference type="RefSeq" id="XP_008915603.1">
    <property type="nucleotide sequence ID" value="XM_008917355.1"/>
</dbReference>
<protein>
    <recommendedName>
        <fullName evidence="4">RxLR effector protein</fullName>
    </recommendedName>
</protein>